<sequence length="229" mass="25436">MPTASAEDRRIAQQQLDEFCKELNVGTHVEKRIPGVEGFEVLSDGTYGNGRDKPVTDSALYGCFVGCVDYLVKGYAYVENHVEEGWKPSAGIRYFHTEPGKYRHAIVPRTPEACAVYDRIIQTSQTLRGYVNDYPELFKDSCIGIEKVSAFQSRYAYQRHFRDKAVQLPGGLIAWPSGSRVIDKVTGEEIAVKLGVAGYDTRVTNQYVAACNQNFALDVAEVLLPLAGE</sequence>
<evidence type="ECO:0000313" key="1">
    <source>
        <dbReference type="EMBL" id="GAK46340.1"/>
    </source>
</evidence>
<dbReference type="Proteomes" id="UP000028702">
    <property type="component" value="Unassembled WGS sequence"/>
</dbReference>
<organism evidence="1 2">
    <name type="scientific">Tepidicaulis marinus</name>
    <dbReference type="NCBI Taxonomy" id="1333998"/>
    <lineage>
        <taxon>Bacteria</taxon>
        <taxon>Pseudomonadati</taxon>
        <taxon>Pseudomonadota</taxon>
        <taxon>Alphaproteobacteria</taxon>
        <taxon>Hyphomicrobiales</taxon>
        <taxon>Parvibaculaceae</taxon>
        <taxon>Tepidicaulis</taxon>
    </lineage>
</organism>
<dbReference type="AlphaFoldDB" id="A0A081BE72"/>
<keyword evidence="2" id="KW-1185">Reference proteome</keyword>
<reference evidence="1 2" key="1">
    <citation type="submission" date="2014-07" db="EMBL/GenBank/DDBJ databases">
        <title>Tepidicaulis marinum gen. nov., sp. nov., a novel marine bacterium denitrifying nitrate to nitrous oxide strictly under microaerobic conditions.</title>
        <authorList>
            <person name="Takeuchi M."/>
            <person name="Yamagishi T."/>
            <person name="Kamagata Y."/>
            <person name="Oshima K."/>
            <person name="Hattori M."/>
            <person name="Katayama T."/>
            <person name="Hanada S."/>
            <person name="Tamaki H."/>
            <person name="Marumo K."/>
            <person name="Maeda H."/>
            <person name="Nedachi M."/>
            <person name="Iwasaki W."/>
            <person name="Suwa Y."/>
            <person name="Sakata S."/>
        </authorList>
    </citation>
    <scope>NUCLEOTIDE SEQUENCE [LARGE SCALE GENOMIC DNA]</scope>
    <source>
        <strain evidence="1 2">MA2</strain>
    </source>
</reference>
<proteinExistence type="predicted"/>
<comment type="caution">
    <text evidence="1">The sequence shown here is derived from an EMBL/GenBank/DDBJ whole genome shotgun (WGS) entry which is preliminary data.</text>
</comment>
<protein>
    <submittedName>
        <fullName evidence="1">Uncharacterized protein</fullName>
    </submittedName>
</protein>
<evidence type="ECO:0000313" key="2">
    <source>
        <dbReference type="Proteomes" id="UP000028702"/>
    </source>
</evidence>
<gene>
    <name evidence="1" type="ORF">M2A_2839</name>
</gene>
<accession>A0A081BE72</accession>
<name>A0A081BE72_9HYPH</name>
<dbReference type="EMBL" id="BBIO01000017">
    <property type="protein sequence ID" value="GAK46340.1"/>
    <property type="molecule type" value="Genomic_DNA"/>
</dbReference>